<dbReference type="RefSeq" id="WP_152100594.1">
    <property type="nucleotide sequence ID" value="NZ_AP021861.1"/>
</dbReference>
<proteinExistence type="predicted"/>
<reference evidence="2" key="1">
    <citation type="submission" date="2019-10" db="EMBL/GenBank/DDBJ databases">
        <title>Lacipirellula parvula gen. nov., sp. nov., representing a lineage of planctomycetes widespread in freshwater anoxic habitats, and description of the family Lacipirellulaceae.</title>
        <authorList>
            <person name="Dedysh S.N."/>
            <person name="Kulichevskaya I.S."/>
            <person name="Beletsky A.V."/>
            <person name="Rakitin A.L."/>
            <person name="Mardanov A.V."/>
            <person name="Ivanova A.A."/>
            <person name="Saltykova V.X."/>
            <person name="Rijpstra W.I.C."/>
            <person name="Sinninghe Damste J.S."/>
            <person name="Ravin N.V."/>
        </authorList>
    </citation>
    <scope>NUCLEOTIDE SEQUENCE [LARGE SCALE GENOMIC DNA]</scope>
    <source>
        <strain evidence="2">PX69</strain>
    </source>
</reference>
<dbReference type="AlphaFoldDB" id="A0A5K7XKU9"/>
<evidence type="ECO:0000313" key="2">
    <source>
        <dbReference type="Proteomes" id="UP000326837"/>
    </source>
</evidence>
<evidence type="ECO:0000313" key="1">
    <source>
        <dbReference type="EMBL" id="BBO35156.1"/>
    </source>
</evidence>
<accession>A0A5K7XKU9</accession>
<keyword evidence="2" id="KW-1185">Reference proteome</keyword>
<sequence>MGSSVTSEARAEPHVIEVDGRSIECASLSEALALKMAEHIAKAGFATPDDRVSLARVIQVARKHGFDAIVVAIEKL</sequence>
<dbReference type="KEGG" id="lpav:PLANPX_4768"/>
<name>A0A5K7XKU9_9BACT</name>
<dbReference type="Proteomes" id="UP000326837">
    <property type="component" value="Chromosome"/>
</dbReference>
<gene>
    <name evidence="1" type="ORF">PLANPX_4768</name>
</gene>
<dbReference type="EMBL" id="AP021861">
    <property type="protein sequence ID" value="BBO35156.1"/>
    <property type="molecule type" value="Genomic_DNA"/>
</dbReference>
<protein>
    <submittedName>
        <fullName evidence="1">Uncharacterized protein</fullName>
    </submittedName>
</protein>
<organism evidence="1 2">
    <name type="scientific">Lacipirellula parvula</name>
    <dbReference type="NCBI Taxonomy" id="2650471"/>
    <lineage>
        <taxon>Bacteria</taxon>
        <taxon>Pseudomonadati</taxon>
        <taxon>Planctomycetota</taxon>
        <taxon>Planctomycetia</taxon>
        <taxon>Pirellulales</taxon>
        <taxon>Lacipirellulaceae</taxon>
        <taxon>Lacipirellula</taxon>
    </lineage>
</organism>